<evidence type="ECO:0000256" key="2">
    <source>
        <dbReference type="ARBA" id="ARBA00023043"/>
    </source>
</evidence>
<accession>A0A0G4GFF9</accession>
<reference evidence="4" key="1">
    <citation type="submission" date="2014-11" db="EMBL/GenBank/DDBJ databases">
        <authorList>
            <person name="Otto D Thomas"/>
            <person name="Naeem Raeece"/>
        </authorList>
    </citation>
    <scope>NUCLEOTIDE SEQUENCE</scope>
</reference>
<feature type="repeat" description="ANK" evidence="3">
    <location>
        <begin position="345"/>
        <end position="377"/>
    </location>
</feature>
<evidence type="ECO:0000313" key="4">
    <source>
        <dbReference type="EMBL" id="CEM28234.1"/>
    </source>
</evidence>
<dbReference type="PROSITE" id="PS50088">
    <property type="entry name" value="ANK_REPEAT"/>
    <property type="match status" value="3"/>
</dbReference>
<sequence>MEVVFASLYTHVYLSQTLPNSIAQLERLQPSLRYSSYTYSRPPSLSGWCYFECAVTCFKHLLQLETDRTDFCNGEPLTALELKDPNSPFPPRIPLLPQAFEEKLDEKEFTDETDKALLKSMYRNFVRRSVPKLLSFTNRTWASWKAEKEMGAQGGELLADLVEWVVSDPDLRPQFQPEFLWFEGTGLVYPHRWRHKPDYSWNDLRWDEARLLASTMERLLCAFGKLRSVTRLQIPPFAIGRRGESTGPQRTYLEGLRRGIRGLFQGDGPMPASSNFFLLASTGATEVLSRLLDSDTEIDVNAKYDVEGDPFSGWTALFFAADCGHADTVKLLLERGADVDFAMDDGWTALMLASQRDSKETVRELLEGGADVNKQTKDGDTALHLAAGKEYLEEVVRLLLGANANTSLQDKYGRTARQVATYQCEKLIEAHQEAVQKA</sequence>
<dbReference type="PhylomeDB" id="A0A0G4GFF9"/>
<dbReference type="EMBL" id="CDMZ01001158">
    <property type="protein sequence ID" value="CEM28234.1"/>
    <property type="molecule type" value="Genomic_DNA"/>
</dbReference>
<name>A0A0G4GFF9_9ALVE</name>
<dbReference type="InterPro" id="IPR036770">
    <property type="entry name" value="Ankyrin_rpt-contain_sf"/>
</dbReference>
<dbReference type="Pfam" id="PF12796">
    <property type="entry name" value="Ank_2"/>
    <property type="match status" value="1"/>
</dbReference>
<dbReference type="VEuPathDB" id="CryptoDB:Cvel_21658"/>
<proteinExistence type="predicted"/>
<dbReference type="SUPFAM" id="SSF48403">
    <property type="entry name" value="Ankyrin repeat"/>
    <property type="match status" value="1"/>
</dbReference>
<dbReference type="PROSITE" id="PS50297">
    <property type="entry name" value="ANK_REP_REGION"/>
    <property type="match status" value="3"/>
</dbReference>
<dbReference type="InterPro" id="IPR002110">
    <property type="entry name" value="Ankyrin_rpt"/>
</dbReference>
<feature type="repeat" description="ANK" evidence="3">
    <location>
        <begin position="312"/>
        <end position="344"/>
    </location>
</feature>
<dbReference type="Gene3D" id="1.25.40.20">
    <property type="entry name" value="Ankyrin repeat-containing domain"/>
    <property type="match status" value="1"/>
</dbReference>
<dbReference type="PANTHER" id="PTHR24173">
    <property type="entry name" value="ANKYRIN REPEAT CONTAINING"/>
    <property type="match status" value="1"/>
</dbReference>
<keyword evidence="2 3" id="KW-0040">ANK repeat</keyword>
<evidence type="ECO:0000256" key="1">
    <source>
        <dbReference type="ARBA" id="ARBA00022737"/>
    </source>
</evidence>
<organism evidence="4">
    <name type="scientific">Chromera velia CCMP2878</name>
    <dbReference type="NCBI Taxonomy" id="1169474"/>
    <lineage>
        <taxon>Eukaryota</taxon>
        <taxon>Sar</taxon>
        <taxon>Alveolata</taxon>
        <taxon>Colpodellida</taxon>
        <taxon>Chromeraceae</taxon>
        <taxon>Chromera</taxon>
    </lineage>
</organism>
<evidence type="ECO:0000256" key="3">
    <source>
        <dbReference type="PROSITE-ProRule" id="PRU00023"/>
    </source>
</evidence>
<keyword evidence="1" id="KW-0677">Repeat</keyword>
<dbReference type="Pfam" id="PF00023">
    <property type="entry name" value="Ank"/>
    <property type="match status" value="1"/>
</dbReference>
<dbReference type="AlphaFoldDB" id="A0A0G4GFF9"/>
<dbReference type="SMART" id="SM00248">
    <property type="entry name" value="ANK"/>
    <property type="match status" value="4"/>
</dbReference>
<protein>
    <submittedName>
        <fullName evidence="4">Uncharacterized protein</fullName>
    </submittedName>
</protein>
<gene>
    <name evidence="4" type="ORF">Cvel_21658</name>
</gene>
<dbReference type="PANTHER" id="PTHR24173:SF74">
    <property type="entry name" value="ANKYRIN REPEAT DOMAIN-CONTAINING PROTEIN 16"/>
    <property type="match status" value="1"/>
</dbReference>
<feature type="repeat" description="ANK" evidence="3">
    <location>
        <begin position="378"/>
        <end position="411"/>
    </location>
</feature>